<name>A0ABV7MLZ6_9HYPH</name>
<reference evidence="2" key="1">
    <citation type="journal article" date="2019" name="Int. J. Syst. Evol. Microbiol.">
        <title>The Global Catalogue of Microorganisms (GCM) 10K type strain sequencing project: providing services to taxonomists for standard genome sequencing and annotation.</title>
        <authorList>
            <consortium name="The Broad Institute Genomics Platform"/>
            <consortium name="The Broad Institute Genome Sequencing Center for Infectious Disease"/>
            <person name="Wu L."/>
            <person name="Ma J."/>
        </authorList>
    </citation>
    <scope>NUCLEOTIDE SEQUENCE [LARGE SCALE GENOMIC DNA]</scope>
    <source>
        <strain evidence="2">ICMP 19515</strain>
    </source>
</reference>
<evidence type="ECO:0000313" key="1">
    <source>
        <dbReference type="EMBL" id="MFC3322588.1"/>
    </source>
</evidence>
<dbReference type="RefSeq" id="WP_378979146.1">
    <property type="nucleotide sequence ID" value="NZ_JBHRVD010000001.1"/>
</dbReference>
<dbReference type="Proteomes" id="UP001595648">
    <property type="component" value="Unassembled WGS sequence"/>
</dbReference>
<comment type="caution">
    <text evidence="1">The sequence shown here is derived from an EMBL/GenBank/DDBJ whole genome shotgun (WGS) entry which is preliminary data.</text>
</comment>
<keyword evidence="2" id="KW-1185">Reference proteome</keyword>
<accession>A0ABV7MLZ6</accession>
<dbReference type="InterPro" id="IPR038573">
    <property type="entry name" value="BrnT_sf"/>
</dbReference>
<dbReference type="InterPro" id="IPR007460">
    <property type="entry name" value="BrnT_toxin"/>
</dbReference>
<dbReference type="Gene3D" id="3.10.450.530">
    <property type="entry name" value="Ribonuclease toxin, BrnT, of type II toxin-antitoxin system"/>
    <property type="match status" value="1"/>
</dbReference>
<gene>
    <name evidence="1" type="ORF">ACFOJ9_12450</name>
</gene>
<dbReference type="EMBL" id="JBHRVD010000001">
    <property type="protein sequence ID" value="MFC3322588.1"/>
    <property type="molecule type" value="Genomic_DNA"/>
</dbReference>
<dbReference type="Pfam" id="PF04365">
    <property type="entry name" value="BrnT_toxin"/>
    <property type="match status" value="1"/>
</dbReference>
<proteinExistence type="predicted"/>
<sequence>MKIVWDEPKRLANIEKHGLDFAALDDEFFLGSTIRTAKTGRFMAIGRMIDGVVAVIFAQLGSEGISIISMRPASPVERRLFNDKA</sequence>
<evidence type="ECO:0000313" key="2">
    <source>
        <dbReference type="Proteomes" id="UP001595648"/>
    </source>
</evidence>
<organism evidence="1 2">
    <name type="scientific">Mesorhizobium cantuariense</name>
    <dbReference type="NCBI Taxonomy" id="1300275"/>
    <lineage>
        <taxon>Bacteria</taxon>
        <taxon>Pseudomonadati</taxon>
        <taxon>Pseudomonadota</taxon>
        <taxon>Alphaproteobacteria</taxon>
        <taxon>Hyphomicrobiales</taxon>
        <taxon>Phyllobacteriaceae</taxon>
        <taxon>Mesorhizobium</taxon>
    </lineage>
</organism>
<protein>
    <submittedName>
        <fullName evidence="1">BrnT family toxin</fullName>
    </submittedName>
</protein>